<evidence type="ECO:0000259" key="6">
    <source>
        <dbReference type="Pfam" id="PF00135"/>
    </source>
</evidence>
<dbReference type="InterPro" id="IPR029058">
    <property type="entry name" value="AB_hydrolase_fold"/>
</dbReference>
<dbReference type="Proteomes" id="UP001642540">
    <property type="component" value="Unassembled WGS sequence"/>
</dbReference>
<sequence>MDCKNGRLKYCISYFLLFQSVVSIENPIIVNVSEGQLQGTKYLSRDGKSFFAFLGVNYATPVRFEPPIPPQPWTGIREATHFGPVCPQLLGQTNTVIGSEECLFLNVFTPSPGLTGKYPAIVYIHGGAFMTGSGNLYGGSYFLDENVILITINYRLGALGFLSTGDDIIQGNVGLKDQNKALRWVKSNVHAFGGDPNRITIMGESAGSASVSYHILSPMSKGLFNYAISQSGTALDPEHFERDPFAQALDLGESLGCPTSPTEELAECLRQSDFRKIVQIKLTKWHIDPLVQYPPTIETLREGQSESDVFLMEDPLVLLQEGRFNRVPYVIGITEEEGLLFHSAYVLKNAELQRNMNEDWNYVAPITLYYDKRYIPEEERNQISRTIRGFYFGGRKVEPNSATNLTNLYSDRLFNWGTRTAAMLQAKLSPVYPYIFGFIGDFTMLQLYYKDLFQGPVAATHGDDLQYFFNSTRYPYLRLDTRATKMSRDLVHLWASFAATGNMMKSLEILKIAWLPAGPEELKRNRLKWCYIDIESKMIFRTPFADRMDFWDKISEQIDNNFKRILTINNDELILLPSPVVNENKDEL</sequence>
<dbReference type="SUPFAM" id="SSF53474">
    <property type="entry name" value="alpha/beta-Hydrolases"/>
    <property type="match status" value="1"/>
</dbReference>
<dbReference type="EMBL" id="CAXLJM020000007">
    <property type="protein sequence ID" value="CAL8075220.1"/>
    <property type="molecule type" value="Genomic_DNA"/>
</dbReference>
<keyword evidence="4" id="KW-0325">Glycoprotein</keyword>
<accession>A0ABP1PY97</accession>
<organism evidence="7 8">
    <name type="scientific">Orchesella dallaii</name>
    <dbReference type="NCBI Taxonomy" id="48710"/>
    <lineage>
        <taxon>Eukaryota</taxon>
        <taxon>Metazoa</taxon>
        <taxon>Ecdysozoa</taxon>
        <taxon>Arthropoda</taxon>
        <taxon>Hexapoda</taxon>
        <taxon>Collembola</taxon>
        <taxon>Entomobryomorpha</taxon>
        <taxon>Entomobryoidea</taxon>
        <taxon>Orchesellidae</taxon>
        <taxon>Orchesellinae</taxon>
        <taxon>Orchesella</taxon>
    </lineage>
</organism>
<evidence type="ECO:0000313" key="8">
    <source>
        <dbReference type="Proteomes" id="UP001642540"/>
    </source>
</evidence>
<evidence type="ECO:0000256" key="5">
    <source>
        <dbReference type="RuleBase" id="RU361235"/>
    </source>
</evidence>
<evidence type="ECO:0000256" key="1">
    <source>
        <dbReference type="ARBA" id="ARBA00005964"/>
    </source>
</evidence>
<dbReference type="InterPro" id="IPR050309">
    <property type="entry name" value="Type-B_Carboxylest/Lipase"/>
</dbReference>
<evidence type="ECO:0000256" key="2">
    <source>
        <dbReference type="ARBA" id="ARBA00022487"/>
    </source>
</evidence>
<dbReference type="InterPro" id="IPR002018">
    <property type="entry name" value="CarbesteraseB"/>
</dbReference>
<evidence type="ECO:0000313" key="7">
    <source>
        <dbReference type="EMBL" id="CAL8075220.1"/>
    </source>
</evidence>
<dbReference type="EC" id="3.1.1.-" evidence="5"/>
<reference evidence="7 8" key="1">
    <citation type="submission" date="2024-08" db="EMBL/GenBank/DDBJ databases">
        <authorList>
            <person name="Cucini C."/>
            <person name="Frati F."/>
        </authorList>
    </citation>
    <scope>NUCLEOTIDE SEQUENCE [LARGE SCALE GENOMIC DNA]</scope>
</reference>
<keyword evidence="2" id="KW-0719">Serine esterase</keyword>
<evidence type="ECO:0000256" key="3">
    <source>
        <dbReference type="ARBA" id="ARBA00022801"/>
    </source>
</evidence>
<dbReference type="PANTHER" id="PTHR11559">
    <property type="entry name" value="CARBOXYLESTERASE"/>
    <property type="match status" value="1"/>
</dbReference>
<name>A0ABP1PY97_9HEXA</name>
<comment type="caution">
    <text evidence="7">The sequence shown here is derived from an EMBL/GenBank/DDBJ whole genome shotgun (WGS) entry which is preliminary data.</text>
</comment>
<evidence type="ECO:0000256" key="4">
    <source>
        <dbReference type="ARBA" id="ARBA00023180"/>
    </source>
</evidence>
<comment type="similarity">
    <text evidence="1 5">Belongs to the type-B carboxylesterase/lipase family.</text>
</comment>
<gene>
    <name evidence="7" type="ORF">ODALV1_LOCUS3105</name>
</gene>
<proteinExistence type="inferred from homology"/>
<keyword evidence="8" id="KW-1185">Reference proteome</keyword>
<keyword evidence="3 5" id="KW-0378">Hydrolase</keyword>
<dbReference type="Pfam" id="PF00135">
    <property type="entry name" value="COesterase"/>
    <property type="match status" value="1"/>
</dbReference>
<dbReference type="PROSITE" id="PS00122">
    <property type="entry name" value="CARBOXYLESTERASE_B_1"/>
    <property type="match status" value="1"/>
</dbReference>
<protein>
    <recommendedName>
        <fullName evidence="5">Carboxylic ester hydrolase</fullName>
        <ecNumber evidence="5">3.1.1.-</ecNumber>
    </recommendedName>
</protein>
<dbReference type="InterPro" id="IPR019826">
    <property type="entry name" value="Carboxylesterase_B_AS"/>
</dbReference>
<feature type="domain" description="Carboxylesterase type B" evidence="6">
    <location>
        <begin position="28"/>
        <end position="536"/>
    </location>
</feature>
<dbReference type="Gene3D" id="3.40.50.1820">
    <property type="entry name" value="alpha/beta hydrolase"/>
    <property type="match status" value="1"/>
</dbReference>